<name>A0A7J8B243_PIPKU</name>
<reference evidence="1 2" key="1">
    <citation type="journal article" date="2020" name="Nature">
        <title>Six reference-quality genomes reveal evolution of bat adaptations.</title>
        <authorList>
            <person name="Jebb D."/>
            <person name="Huang Z."/>
            <person name="Pippel M."/>
            <person name="Hughes G.M."/>
            <person name="Lavrichenko K."/>
            <person name="Devanna P."/>
            <person name="Winkler S."/>
            <person name="Jermiin L.S."/>
            <person name="Skirmuntt E.C."/>
            <person name="Katzourakis A."/>
            <person name="Burkitt-Gray L."/>
            <person name="Ray D.A."/>
            <person name="Sullivan K.A.M."/>
            <person name="Roscito J.G."/>
            <person name="Kirilenko B.M."/>
            <person name="Davalos L.M."/>
            <person name="Corthals A.P."/>
            <person name="Power M.L."/>
            <person name="Jones G."/>
            <person name="Ransome R.D."/>
            <person name="Dechmann D.K.N."/>
            <person name="Locatelli A.G."/>
            <person name="Puechmaille S.J."/>
            <person name="Fedrigo O."/>
            <person name="Jarvis E.D."/>
            <person name="Hiller M."/>
            <person name="Vernes S.C."/>
            <person name="Myers E.W."/>
            <person name="Teeling E.C."/>
        </authorList>
    </citation>
    <scope>NUCLEOTIDE SEQUENCE [LARGE SCALE GENOMIC DNA]</scope>
    <source>
        <strain evidence="1">MPipKuh1</strain>
        <tissue evidence="1">Flight muscle</tissue>
    </source>
</reference>
<gene>
    <name evidence="1" type="ORF">mPipKuh1_007747</name>
</gene>
<sequence>MSDLLFSEFNYSPFLVSINKTYLANTAHGKVSDACLEFISSSFRSDVRANAEPSGWPAWLPFARSLFAFLRFMIKCSNMLQLQLKLYMGDSRACPSAAQRTFILKFTLSYVTQYLNNVTINLVVVNYNKNISAAGLY</sequence>
<dbReference type="EMBL" id="JACAGB010000001">
    <property type="protein sequence ID" value="KAF6392546.1"/>
    <property type="molecule type" value="Genomic_DNA"/>
</dbReference>
<keyword evidence="2" id="KW-1185">Reference proteome</keyword>
<organism evidence="1 2">
    <name type="scientific">Pipistrellus kuhlii</name>
    <name type="common">Kuhl's pipistrelle</name>
    <dbReference type="NCBI Taxonomy" id="59472"/>
    <lineage>
        <taxon>Eukaryota</taxon>
        <taxon>Metazoa</taxon>
        <taxon>Chordata</taxon>
        <taxon>Craniata</taxon>
        <taxon>Vertebrata</taxon>
        <taxon>Euteleostomi</taxon>
        <taxon>Mammalia</taxon>
        <taxon>Eutheria</taxon>
        <taxon>Laurasiatheria</taxon>
        <taxon>Chiroptera</taxon>
        <taxon>Yangochiroptera</taxon>
        <taxon>Vespertilionidae</taxon>
        <taxon>Pipistrellus</taxon>
    </lineage>
</organism>
<proteinExistence type="predicted"/>
<evidence type="ECO:0000313" key="2">
    <source>
        <dbReference type="Proteomes" id="UP000558488"/>
    </source>
</evidence>
<accession>A0A7J8B243</accession>
<dbReference type="AlphaFoldDB" id="A0A7J8B243"/>
<protein>
    <submittedName>
        <fullName evidence="1">Uncharacterized protein</fullName>
    </submittedName>
</protein>
<comment type="caution">
    <text evidence="1">The sequence shown here is derived from an EMBL/GenBank/DDBJ whole genome shotgun (WGS) entry which is preliminary data.</text>
</comment>
<dbReference type="Proteomes" id="UP000558488">
    <property type="component" value="Unassembled WGS sequence"/>
</dbReference>
<evidence type="ECO:0000313" key="1">
    <source>
        <dbReference type="EMBL" id="KAF6392546.1"/>
    </source>
</evidence>